<gene>
    <name evidence="2" type="ORF">BRM3_04925</name>
</gene>
<feature type="compositionally biased region" description="Basic and acidic residues" evidence="1">
    <location>
        <begin position="81"/>
        <end position="99"/>
    </location>
</feature>
<evidence type="ECO:0000256" key="1">
    <source>
        <dbReference type="SAM" id="MobiDB-lite"/>
    </source>
</evidence>
<evidence type="ECO:0000313" key="2">
    <source>
        <dbReference type="EMBL" id="UYG17768.1"/>
    </source>
</evidence>
<feature type="compositionally biased region" description="Low complexity" evidence="1">
    <location>
        <begin position="26"/>
        <end position="45"/>
    </location>
</feature>
<dbReference type="EMBL" id="CP107020">
    <property type="protein sequence ID" value="UYG17768.1"/>
    <property type="molecule type" value="Genomic_DNA"/>
</dbReference>
<evidence type="ECO:0000313" key="3">
    <source>
        <dbReference type="Proteomes" id="UP001164305"/>
    </source>
</evidence>
<name>A0ABY6G3J6_9MICO</name>
<dbReference type="RefSeq" id="WP_263594976.1">
    <property type="nucleotide sequence ID" value="NZ_CP107020.1"/>
</dbReference>
<sequence length="261" mass="28122">MAPVPERPSPAALRGRPDPARRVRPVDWSATGAAAPAGDPPSNGGQAAEDAGDRLPRRRARTVALPRPLPAPPPEALHTLGPDDPRSAPRPLRLDEGELRTVGVRDVERERLIETVADPEEAWTSDNGVSDHFCRGDLVVQVRRADNAVIGAFSRAYAMAVRPEQVTQLDEIAQLAAGRSPRRGAGTRVPTTRRELLERMTAAGFVVTPGSVHGRVTHPAHPGLFVPLASTPSDVRFTRHAVAQIRRVFGIDLRDRASAPD</sequence>
<protein>
    <submittedName>
        <fullName evidence="2">Uncharacterized protein</fullName>
    </submittedName>
</protein>
<feature type="region of interest" description="Disordered" evidence="1">
    <location>
        <begin position="1"/>
        <end position="99"/>
    </location>
</feature>
<reference evidence="2" key="1">
    <citation type="submission" date="2022-10" db="EMBL/GenBank/DDBJ databases">
        <title>Whole-Genome Sequencing of Brachybacterium huguangmaarense BRM-3, Isolated from Betula schmidtii.</title>
        <authorList>
            <person name="Haam D."/>
        </authorList>
    </citation>
    <scope>NUCLEOTIDE SEQUENCE</scope>
    <source>
        <strain evidence="2">BRM-3</strain>
    </source>
</reference>
<accession>A0ABY6G3J6</accession>
<organism evidence="2 3">
    <name type="scientific">Brachybacterium huguangmaarense</name>
    <dbReference type="NCBI Taxonomy" id="1652028"/>
    <lineage>
        <taxon>Bacteria</taxon>
        <taxon>Bacillati</taxon>
        <taxon>Actinomycetota</taxon>
        <taxon>Actinomycetes</taxon>
        <taxon>Micrococcales</taxon>
        <taxon>Dermabacteraceae</taxon>
        <taxon>Brachybacterium</taxon>
    </lineage>
</organism>
<keyword evidence="3" id="KW-1185">Reference proteome</keyword>
<feature type="compositionally biased region" description="Basic and acidic residues" evidence="1">
    <location>
        <begin position="15"/>
        <end position="25"/>
    </location>
</feature>
<proteinExistence type="predicted"/>
<dbReference type="Proteomes" id="UP001164305">
    <property type="component" value="Chromosome"/>
</dbReference>